<dbReference type="RefSeq" id="WP_109907446.1">
    <property type="nucleotide sequence ID" value="NZ_QGLE01000012.1"/>
</dbReference>
<comment type="caution">
    <text evidence="3">The sequence shown here is derived from an EMBL/GenBank/DDBJ whole genome shotgun (WGS) entry which is preliminary data.</text>
</comment>
<keyword evidence="2" id="KW-0812">Transmembrane</keyword>
<dbReference type="Proteomes" id="UP000245461">
    <property type="component" value="Unassembled WGS sequence"/>
</dbReference>
<dbReference type="AlphaFoldDB" id="A0A317DWY0"/>
<name>A0A317DWY0_9PROT</name>
<dbReference type="OrthoDB" id="7868067at2"/>
<accession>A0A317DWY0</accession>
<organism evidence="3 4">
    <name type="scientific">Zavarzinia aquatilis</name>
    <dbReference type="NCBI Taxonomy" id="2211142"/>
    <lineage>
        <taxon>Bacteria</taxon>
        <taxon>Pseudomonadati</taxon>
        <taxon>Pseudomonadota</taxon>
        <taxon>Alphaproteobacteria</taxon>
        <taxon>Rhodospirillales</taxon>
        <taxon>Zavarziniaceae</taxon>
        <taxon>Zavarzinia</taxon>
    </lineage>
</organism>
<protein>
    <submittedName>
        <fullName evidence="3">DUF1049 domain-containing protein</fullName>
    </submittedName>
</protein>
<sequence>MKLRTLLITLPFVIVLVALAVANRAPVVLSLDPFGGATPSYAVQMPLFLALFAALVLGILIGGGVAWTSGWRRRRLLTRRYKVLQREVESAKPQPSGPIAHGGANLPAPIQAPAGPLAP</sequence>
<proteinExistence type="predicted"/>
<keyword evidence="4" id="KW-1185">Reference proteome</keyword>
<keyword evidence="2" id="KW-1133">Transmembrane helix</keyword>
<feature type="region of interest" description="Disordered" evidence="1">
    <location>
        <begin position="87"/>
        <end position="119"/>
    </location>
</feature>
<dbReference type="EMBL" id="QGLE01000012">
    <property type="protein sequence ID" value="PWR19247.1"/>
    <property type="molecule type" value="Genomic_DNA"/>
</dbReference>
<evidence type="ECO:0000256" key="2">
    <source>
        <dbReference type="SAM" id="Phobius"/>
    </source>
</evidence>
<reference evidence="3 4" key="1">
    <citation type="submission" date="2018-05" db="EMBL/GenBank/DDBJ databases">
        <title>Zavarzinia sp. HR-AS.</title>
        <authorList>
            <person name="Lee Y."/>
            <person name="Jeon C.O."/>
        </authorList>
    </citation>
    <scope>NUCLEOTIDE SEQUENCE [LARGE SCALE GENOMIC DNA]</scope>
    <source>
        <strain evidence="3 4">HR-AS</strain>
    </source>
</reference>
<keyword evidence="2" id="KW-0472">Membrane</keyword>
<evidence type="ECO:0000256" key="1">
    <source>
        <dbReference type="SAM" id="MobiDB-lite"/>
    </source>
</evidence>
<evidence type="ECO:0000313" key="3">
    <source>
        <dbReference type="EMBL" id="PWR19247.1"/>
    </source>
</evidence>
<feature type="transmembrane region" description="Helical" evidence="2">
    <location>
        <begin position="48"/>
        <end position="70"/>
    </location>
</feature>
<evidence type="ECO:0000313" key="4">
    <source>
        <dbReference type="Proteomes" id="UP000245461"/>
    </source>
</evidence>
<gene>
    <name evidence="3" type="ORF">DKG74_17355</name>
</gene>